<dbReference type="EMBL" id="JANPWB010000001">
    <property type="protein sequence ID" value="KAJ1216703.1"/>
    <property type="molecule type" value="Genomic_DNA"/>
</dbReference>
<feature type="chain" id="PRO_5043664291" evidence="1">
    <location>
        <begin position="25"/>
        <end position="88"/>
    </location>
</feature>
<feature type="signal peptide" evidence="1">
    <location>
        <begin position="1"/>
        <end position="24"/>
    </location>
</feature>
<gene>
    <name evidence="2" type="ORF">NDU88_004304</name>
</gene>
<comment type="caution">
    <text evidence="2">The sequence shown here is derived from an EMBL/GenBank/DDBJ whole genome shotgun (WGS) entry which is preliminary data.</text>
</comment>
<reference evidence="2" key="1">
    <citation type="journal article" date="2022" name="bioRxiv">
        <title>Sequencing and chromosome-scale assembly of the giantPleurodeles waltlgenome.</title>
        <authorList>
            <person name="Brown T."/>
            <person name="Elewa A."/>
            <person name="Iarovenko S."/>
            <person name="Subramanian E."/>
            <person name="Araus A.J."/>
            <person name="Petzold A."/>
            <person name="Susuki M."/>
            <person name="Suzuki K.-i.T."/>
            <person name="Hayashi T."/>
            <person name="Toyoda A."/>
            <person name="Oliveira C."/>
            <person name="Osipova E."/>
            <person name="Leigh N.D."/>
            <person name="Simon A."/>
            <person name="Yun M.H."/>
        </authorList>
    </citation>
    <scope>NUCLEOTIDE SEQUENCE</scope>
    <source>
        <strain evidence="2">20211129_DDA</strain>
        <tissue evidence="2">Liver</tissue>
    </source>
</reference>
<organism evidence="2 3">
    <name type="scientific">Pleurodeles waltl</name>
    <name type="common">Iberian ribbed newt</name>
    <dbReference type="NCBI Taxonomy" id="8319"/>
    <lineage>
        <taxon>Eukaryota</taxon>
        <taxon>Metazoa</taxon>
        <taxon>Chordata</taxon>
        <taxon>Craniata</taxon>
        <taxon>Vertebrata</taxon>
        <taxon>Euteleostomi</taxon>
        <taxon>Amphibia</taxon>
        <taxon>Batrachia</taxon>
        <taxon>Caudata</taxon>
        <taxon>Salamandroidea</taxon>
        <taxon>Salamandridae</taxon>
        <taxon>Pleurodelinae</taxon>
        <taxon>Pleurodeles</taxon>
    </lineage>
</organism>
<evidence type="ECO:0000313" key="2">
    <source>
        <dbReference type="EMBL" id="KAJ1216703.1"/>
    </source>
</evidence>
<name>A0AAV7WU82_PLEWA</name>
<protein>
    <submittedName>
        <fullName evidence="2">Uncharacterized protein</fullName>
    </submittedName>
</protein>
<evidence type="ECO:0000313" key="3">
    <source>
        <dbReference type="Proteomes" id="UP001066276"/>
    </source>
</evidence>
<keyword evidence="1" id="KW-0732">Signal</keyword>
<dbReference type="Proteomes" id="UP001066276">
    <property type="component" value="Chromosome 1_1"/>
</dbReference>
<accession>A0AAV7WU82</accession>
<keyword evidence="3" id="KW-1185">Reference proteome</keyword>
<proteinExistence type="predicted"/>
<sequence>MQTGQPPLLTWALALLTLRSDEQANTAAATPFAALGARLSEEAEHLLHQLIGRHRYREYGIPGTILHLCIDQYNIEDLGNVTEDPYCV</sequence>
<evidence type="ECO:0000256" key="1">
    <source>
        <dbReference type="SAM" id="SignalP"/>
    </source>
</evidence>
<dbReference type="AlphaFoldDB" id="A0AAV7WU82"/>